<feature type="domain" description="Plastocyanin-like" evidence="12">
    <location>
        <begin position="168"/>
        <end position="270"/>
    </location>
</feature>
<name>A0A5N7C4A2_PETAA</name>
<evidence type="ECO:0000256" key="4">
    <source>
        <dbReference type="ARBA" id="ARBA00011882"/>
    </source>
</evidence>
<dbReference type="FunFam" id="2.60.40.420:FF:000093">
    <property type="entry name" value="Copper-containing nitrite reductase"/>
    <property type="match status" value="1"/>
</dbReference>
<dbReference type="PANTHER" id="PTHR11709:SF394">
    <property type="entry name" value="FI03373P-RELATED"/>
    <property type="match status" value="1"/>
</dbReference>
<evidence type="ECO:0000256" key="10">
    <source>
        <dbReference type="ARBA" id="ARBA00049340"/>
    </source>
</evidence>
<dbReference type="PRINTS" id="PR00695">
    <property type="entry name" value="CUNO2RDTASE"/>
</dbReference>
<sequence length="447" mass="49394">MDAIIKSIYRAKSRYVAVTSIRASRGLASPRLCGPPLFYFLRGPHLARHISTASKEESSSGRKHVTTQYKYLLTLSTSAALSWLFYAQQQGTVQLDSGEKFVQKKEAPVSSKKMTEAAESLDTVNLPTEKAVLTTAPNIPPPITRDYPVLLDVDLATVTKLEQLTNQYKYEKWTYNNSVPGPFIRARVGDVVNLKITNHDESGMPHNIDCHAFFGPGGGAPLTTVNEGETKTARFKLQRPGLYNYHCSVGPVGVHIANGMYGLIYVQPEQDLPTVDKEYYVMQSEFYHEPPERDDNGQLSSTVEFSWPHALREQADVVVFNGSEAALTEKPLKARLDDTVRIYFGNGGPNLTSSFHVIGSCFDHVYRDADVLSPPGQCVQTVSVPPGGSTIVDMKMVVPGTYTIVDHAIFRLEKGAKAFLNVSGEPRPQFYHSKQPAQPCEGCKLHP</sequence>
<accession>A0A5N7C4A2</accession>
<dbReference type="EMBL" id="ML735275">
    <property type="protein sequence ID" value="KAE8388673.1"/>
    <property type="molecule type" value="Genomic_DNA"/>
</dbReference>
<protein>
    <recommendedName>
        <fullName evidence="5">Copper-containing nitrite reductase</fullName>
        <ecNumber evidence="4">1.7.2.1</ecNumber>
    </recommendedName>
</protein>
<evidence type="ECO:0000256" key="2">
    <source>
        <dbReference type="ARBA" id="ARBA00010609"/>
    </source>
</evidence>
<reference evidence="13" key="1">
    <citation type="submission" date="2019-04" db="EMBL/GenBank/DDBJ databases">
        <title>Friends and foes A comparative genomics studyof 23 Aspergillus species from section Flavi.</title>
        <authorList>
            <consortium name="DOE Joint Genome Institute"/>
            <person name="Kjaerbolling I."/>
            <person name="Vesth T."/>
            <person name="Frisvad J.C."/>
            <person name="Nybo J.L."/>
            <person name="Theobald S."/>
            <person name="Kildgaard S."/>
            <person name="Isbrandt T."/>
            <person name="Kuo A."/>
            <person name="Sato A."/>
            <person name="Lyhne E.K."/>
            <person name="Kogle M.E."/>
            <person name="Wiebenga A."/>
            <person name="Kun R.S."/>
            <person name="Lubbers R.J."/>
            <person name="Makela M.R."/>
            <person name="Barry K."/>
            <person name="Chovatia M."/>
            <person name="Clum A."/>
            <person name="Daum C."/>
            <person name="Haridas S."/>
            <person name="He G."/>
            <person name="LaButti K."/>
            <person name="Lipzen A."/>
            <person name="Mondo S."/>
            <person name="Riley R."/>
            <person name="Salamov A."/>
            <person name="Simmons B.A."/>
            <person name="Magnuson J.K."/>
            <person name="Henrissat B."/>
            <person name="Mortensen U.H."/>
            <person name="Larsen T.O."/>
            <person name="Devries R.P."/>
            <person name="Grigoriev I.V."/>
            <person name="Machida M."/>
            <person name="Baker S.E."/>
            <person name="Andersen M.R."/>
        </authorList>
    </citation>
    <scope>NUCLEOTIDE SEQUENCE [LARGE SCALE GENOMIC DNA]</scope>
    <source>
        <strain evidence="13">IBT 14317</strain>
    </source>
</reference>
<dbReference type="SUPFAM" id="SSF49503">
    <property type="entry name" value="Cupredoxins"/>
    <property type="match status" value="2"/>
</dbReference>
<evidence type="ECO:0000256" key="11">
    <source>
        <dbReference type="PIRSR" id="PIRSR601287-1"/>
    </source>
</evidence>
<dbReference type="CDD" id="cd04208">
    <property type="entry name" value="CuRO_2_CuNIR"/>
    <property type="match status" value="1"/>
</dbReference>
<evidence type="ECO:0000256" key="9">
    <source>
        <dbReference type="ARBA" id="ARBA00023008"/>
    </source>
</evidence>
<dbReference type="InterPro" id="IPR001287">
    <property type="entry name" value="NO2-reductase_Cu"/>
</dbReference>
<evidence type="ECO:0000256" key="6">
    <source>
        <dbReference type="ARBA" id="ARBA00022723"/>
    </source>
</evidence>
<dbReference type="GO" id="GO:0005507">
    <property type="term" value="F:copper ion binding"/>
    <property type="evidence" value="ECO:0007669"/>
    <property type="project" value="InterPro"/>
</dbReference>
<evidence type="ECO:0000313" key="13">
    <source>
        <dbReference type="EMBL" id="KAE8388673.1"/>
    </source>
</evidence>
<feature type="binding site" description="type 1 copper site" evidence="11">
    <location>
        <position position="211"/>
    </location>
    <ligand>
        <name>Cu cation</name>
        <dbReference type="ChEBI" id="CHEBI:23378"/>
        <label>1</label>
    </ligand>
</feature>
<keyword evidence="7" id="KW-0677">Repeat</keyword>
<dbReference type="Gene3D" id="2.60.40.420">
    <property type="entry name" value="Cupredoxins - blue copper proteins"/>
    <property type="match status" value="2"/>
</dbReference>
<dbReference type="CDD" id="cd11020">
    <property type="entry name" value="CuRO_1_CuNIR"/>
    <property type="match status" value="1"/>
</dbReference>
<comment type="subunit">
    <text evidence="3">Homotrimer.</text>
</comment>
<comment type="catalytic activity">
    <reaction evidence="10">
        <text>nitric oxide + Fe(III)-[cytochrome c] + H2O = Fe(II)-[cytochrome c] + nitrite + 2 H(+)</text>
        <dbReference type="Rhea" id="RHEA:15233"/>
        <dbReference type="Rhea" id="RHEA-COMP:10350"/>
        <dbReference type="Rhea" id="RHEA-COMP:14399"/>
        <dbReference type="ChEBI" id="CHEBI:15377"/>
        <dbReference type="ChEBI" id="CHEBI:15378"/>
        <dbReference type="ChEBI" id="CHEBI:16301"/>
        <dbReference type="ChEBI" id="CHEBI:16480"/>
        <dbReference type="ChEBI" id="CHEBI:29033"/>
        <dbReference type="ChEBI" id="CHEBI:29034"/>
        <dbReference type="EC" id="1.7.2.1"/>
    </reaction>
</comment>
<dbReference type="EC" id="1.7.2.1" evidence="4"/>
<comment type="cofactor">
    <cofactor evidence="1 11">
        <name>Cu(+)</name>
        <dbReference type="ChEBI" id="CHEBI:49552"/>
    </cofactor>
</comment>
<feature type="binding site" description="type 1 copper site" evidence="11">
    <location>
        <position position="247"/>
    </location>
    <ligand>
        <name>Cu cation</name>
        <dbReference type="ChEBI" id="CHEBI:23378"/>
        <label>1</label>
    </ligand>
</feature>
<dbReference type="InterPro" id="IPR045087">
    <property type="entry name" value="Cu-oxidase_fam"/>
</dbReference>
<evidence type="ECO:0000256" key="1">
    <source>
        <dbReference type="ARBA" id="ARBA00001960"/>
    </source>
</evidence>
<feature type="binding site" description="type 1 copper site" evidence="11">
    <location>
        <position position="246"/>
    </location>
    <ligand>
        <name>Cu cation</name>
        <dbReference type="ChEBI" id="CHEBI:23378"/>
        <label>1</label>
    </ligand>
</feature>
<evidence type="ECO:0000256" key="3">
    <source>
        <dbReference type="ARBA" id="ARBA00011233"/>
    </source>
</evidence>
<gene>
    <name evidence="13" type="ORF">BDV23DRAFT_195011</name>
</gene>
<feature type="binding site" description="type 1 copper site" evidence="11">
    <location>
        <position position="407"/>
    </location>
    <ligand>
        <name>Cu cation</name>
        <dbReference type="ChEBI" id="CHEBI:23378"/>
        <label>1</label>
    </ligand>
</feature>
<evidence type="ECO:0000256" key="7">
    <source>
        <dbReference type="ARBA" id="ARBA00022737"/>
    </source>
</evidence>
<keyword evidence="9 11" id="KW-0186">Copper</keyword>
<dbReference type="PANTHER" id="PTHR11709">
    <property type="entry name" value="MULTI-COPPER OXIDASE"/>
    <property type="match status" value="1"/>
</dbReference>
<feature type="binding site" description="type 1 copper site" evidence="11">
    <location>
        <position position="260"/>
    </location>
    <ligand>
        <name>Cu cation</name>
        <dbReference type="ChEBI" id="CHEBI:23378"/>
        <label>1</label>
    </ligand>
</feature>
<evidence type="ECO:0000256" key="8">
    <source>
        <dbReference type="ARBA" id="ARBA00023002"/>
    </source>
</evidence>
<feature type="binding site" description="type 1 copper site" evidence="11">
    <location>
        <position position="255"/>
    </location>
    <ligand>
        <name>Cu cation</name>
        <dbReference type="ChEBI" id="CHEBI:23378"/>
        <label>1</label>
    </ligand>
</feature>
<organism evidence="13">
    <name type="scientific">Petromyces alliaceus</name>
    <name type="common">Aspergillus alliaceus</name>
    <dbReference type="NCBI Taxonomy" id="209559"/>
    <lineage>
        <taxon>Eukaryota</taxon>
        <taxon>Fungi</taxon>
        <taxon>Dikarya</taxon>
        <taxon>Ascomycota</taxon>
        <taxon>Pezizomycotina</taxon>
        <taxon>Eurotiomycetes</taxon>
        <taxon>Eurotiomycetidae</taxon>
        <taxon>Eurotiales</taxon>
        <taxon>Aspergillaceae</taxon>
        <taxon>Aspergillus</taxon>
        <taxon>Aspergillus subgen. Circumdati</taxon>
    </lineage>
</organism>
<dbReference type="AlphaFoldDB" id="A0A5N7C4A2"/>
<dbReference type="InterPro" id="IPR008972">
    <property type="entry name" value="Cupredoxin"/>
</dbReference>
<evidence type="ECO:0000256" key="5">
    <source>
        <dbReference type="ARBA" id="ARBA00017290"/>
    </source>
</evidence>
<dbReference type="Pfam" id="PF07732">
    <property type="entry name" value="Cu-oxidase_3"/>
    <property type="match status" value="1"/>
</dbReference>
<dbReference type="InterPro" id="IPR011707">
    <property type="entry name" value="Cu-oxidase-like_N"/>
</dbReference>
<dbReference type="Proteomes" id="UP000326877">
    <property type="component" value="Unassembled WGS sequence"/>
</dbReference>
<keyword evidence="8" id="KW-0560">Oxidoreductase</keyword>
<keyword evidence="6 11" id="KW-0479">Metal-binding</keyword>
<proteinExistence type="inferred from homology"/>
<dbReference type="OrthoDB" id="2121828at2759"/>
<dbReference type="GO" id="GO:0050421">
    <property type="term" value="F:nitrite reductase (NO-forming) activity"/>
    <property type="evidence" value="ECO:0007669"/>
    <property type="project" value="UniProtKB-EC"/>
</dbReference>
<feature type="binding site" description="type 1 copper site" evidence="11">
    <location>
        <position position="206"/>
    </location>
    <ligand>
        <name>Cu cation</name>
        <dbReference type="ChEBI" id="CHEBI:23378"/>
        <label>1</label>
    </ligand>
</feature>
<evidence type="ECO:0000259" key="12">
    <source>
        <dbReference type="Pfam" id="PF07732"/>
    </source>
</evidence>
<comment type="cofactor">
    <cofactor evidence="11">
        <name>Cu(2+)</name>
        <dbReference type="ChEBI" id="CHEBI:29036"/>
    </cofactor>
</comment>
<comment type="similarity">
    <text evidence="2">Belongs to the multicopper oxidase family.</text>
</comment>